<dbReference type="Proteomes" id="UP001190700">
    <property type="component" value="Unassembled WGS sequence"/>
</dbReference>
<dbReference type="Pfam" id="PF04862">
    <property type="entry name" value="DUF642"/>
    <property type="match status" value="1"/>
</dbReference>
<gene>
    <name evidence="3" type="ORF">CYMTET_16571</name>
</gene>
<reference evidence="3 4" key="1">
    <citation type="journal article" date="2015" name="Genome Biol. Evol.">
        <title>Comparative Genomics of a Bacterivorous Green Alga Reveals Evolutionary Causalities and Consequences of Phago-Mixotrophic Mode of Nutrition.</title>
        <authorList>
            <person name="Burns J.A."/>
            <person name="Paasch A."/>
            <person name="Narechania A."/>
            <person name="Kim E."/>
        </authorList>
    </citation>
    <scope>NUCLEOTIDE SEQUENCE [LARGE SCALE GENOMIC DNA]</scope>
    <source>
        <strain evidence="3 4">PLY_AMNH</strain>
    </source>
</reference>
<protein>
    <recommendedName>
        <fullName evidence="2">DUF642 domain-containing protein</fullName>
    </recommendedName>
</protein>
<feature type="region of interest" description="Disordered" evidence="1">
    <location>
        <begin position="567"/>
        <end position="1174"/>
    </location>
</feature>
<dbReference type="EMBL" id="LGRX02007313">
    <property type="protein sequence ID" value="KAK3275286.1"/>
    <property type="molecule type" value="Genomic_DNA"/>
</dbReference>
<evidence type="ECO:0000259" key="2">
    <source>
        <dbReference type="Pfam" id="PF04862"/>
    </source>
</evidence>
<feature type="compositionally biased region" description="Low complexity" evidence="1">
    <location>
        <begin position="841"/>
        <end position="863"/>
    </location>
</feature>
<proteinExistence type="predicted"/>
<evidence type="ECO:0000313" key="3">
    <source>
        <dbReference type="EMBL" id="KAK3275286.1"/>
    </source>
</evidence>
<comment type="caution">
    <text evidence="3">The sequence shown here is derived from an EMBL/GenBank/DDBJ whole genome shotgun (WGS) entry which is preliminary data.</text>
</comment>
<dbReference type="AlphaFoldDB" id="A0AAE0GD48"/>
<evidence type="ECO:0000313" key="4">
    <source>
        <dbReference type="Proteomes" id="UP001190700"/>
    </source>
</evidence>
<evidence type="ECO:0000256" key="1">
    <source>
        <dbReference type="SAM" id="MobiDB-lite"/>
    </source>
</evidence>
<accession>A0AAE0GD48</accession>
<keyword evidence="4" id="KW-1185">Reference proteome</keyword>
<feature type="compositionally biased region" description="Low complexity" evidence="1">
    <location>
        <begin position="600"/>
        <end position="616"/>
    </location>
</feature>
<dbReference type="InterPro" id="IPR006946">
    <property type="entry name" value="DGR2-like_dom"/>
</dbReference>
<feature type="compositionally biased region" description="Low complexity" evidence="1">
    <location>
        <begin position="969"/>
        <end position="991"/>
    </location>
</feature>
<name>A0AAE0GD48_9CHLO</name>
<organism evidence="3 4">
    <name type="scientific">Cymbomonas tetramitiformis</name>
    <dbReference type="NCBI Taxonomy" id="36881"/>
    <lineage>
        <taxon>Eukaryota</taxon>
        <taxon>Viridiplantae</taxon>
        <taxon>Chlorophyta</taxon>
        <taxon>Pyramimonadophyceae</taxon>
        <taxon>Pyramimonadales</taxon>
        <taxon>Pyramimonadaceae</taxon>
        <taxon>Cymbomonas</taxon>
    </lineage>
</organism>
<feature type="compositionally biased region" description="Low complexity" evidence="1">
    <location>
        <begin position="1156"/>
        <end position="1174"/>
    </location>
</feature>
<feature type="compositionally biased region" description="Low complexity" evidence="1">
    <location>
        <begin position="1017"/>
        <end position="1039"/>
    </location>
</feature>
<sequence>MLLPESLQHGQGRRRKGREKSTAPTFLSCLVLVCWNLEHVGASLQNGNFEVDDITASKGWQYSSSVSGWVVATDGISLINQSNSDWGSLTSGDGTNYLGLQGRSAFASQILTDLSTTTTYELTFRTAGRPTVTSPSQVLKVTLESAVLYYQAPSTSAFERVSAFFVPPATRVNLKFENLSEDKDSVAESTLFADDVVLTVVAGLNSPRLANGDFETDSVTAVAGWEYIQAPSYWSSGGSAGSNGVTLIGQYNEAWGSLSSGNGDYFVALQGRHSYVSQTITGLSTAKTYYVVFSAAGRPHEGAEAGVQKLKVTLDDTTYVYLGYPSIEYFETVTYTYTPSASSVVLKFENYSDNDVGDVTVDRPIASVEARTTSAPQALNWSFHVVAGSEARLCNFTQLGVYGILGTVSYANSTVVRSSLSFPALDLSSFEDSAFNAAFRADFQESAARASSTAAENVVITNISSGSAVVTSDVSTFDDAAALEFVSVLERSASSVFGTTYGEVDSDDDTPFYMQLPVLIGGSFTALLLLLGIGYQLVQAFRRWQIRRMKDPLGILFLHPDEARVATKGQESSGAHGSSDLLQPKTPTKETSSDDDTLMSDNDLSAADADTSAAPAEKPAGDGESTNNADAPAPPEEGSTGEGESHRATSNSSTRGVARTAVPLVPPSPPGLILGADEERARAAGSTEGAKLAPNDIVSTAQVHVDAGDSADPTHNDPHGVPHSGSPRDTLSNAPDNAPHGDANEAAAVAPDTAKPPVAFSYKPLMQPAGAALPVAPPQTPPDATTVDRRPKLGGTVKSRSGSNTPGAEAGVAEAEVRDESAAIDVKAKTPPAVPKPAAPQPAAKAPPAVSAPAAPGAAAKAPPAVPKPAAPGAAAKAPPAVPKPAAPGPAAKAPPAVPKPAAPGAAAKAPPAMPKPAAPGPAAKAPPAVPKPAAPQPAAKAPPAVPKPAAPGAAAKAPPAVPKPAAPGPAAKAPLAVPKPAAPQPAAKAPPAVPKPAAPQPAAKAPPAVPKPAAPGPVAKAPPAVPKLAAPGAAAKAPPAVPKPAAPQPAAKTPPAVPKPAAPGPAAKAPPAVPKPAAPQPAAKAPPAVPKPAAPGPAAKAPPAVPKPAAPQPAAKAPPAVPKPAAPGAAAKAPPAVPKPAAPGAASKAPPPPAKLTAPQPAAKASPKAPDST</sequence>
<feature type="domain" description="DUF642" evidence="2">
    <location>
        <begin position="43"/>
        <end position="185"/>
    </location>
</feature>